<dbReference type="Proteomes" id="UP000199771">
    <property type="component" value="Unassembled WGS sequence"/>
</dbReference>
<sequence length="312" mass="34122">MAERWTAAAITPQHGKRYIVTGANSGLGLETTIALAASGAQVIMACRTPSRAEPALAEVRRRVPQAQVAFMPLDLADLASVRAFAEAYLREHNRLDGLINNAGVMALPFQKTRDGFEMQIGTNHFGHFALTGLLFECLRATPQSRIVTVASLAHRWTRGLDLDDPHFTRRPYNKWDAYSKSKLANLVFTFELDRRLRAAGIDIVAVAAHPGYSATNLMFVGPAQERSALGRLVMRIGNALFSQSAAMGALPILYAATAADVRSGDYIGPDGWRELRGYPRKVGCRRSARDPKLGARLWALSEQATGVRYLSA</sequence>
<dbReference type="OrthoDB" id="109589at2"/>
<dbReference type="GO" id="GO:0016491">
    <property type="term" value="F:oxidoreductase activity"/>
    <property type="evidence" value="ECO:0007669"/>
    <property type="project" value="UniProtKB-KW"/>
</dbReference>
<dbReference type="SUPFAM" id="SSF51735">
    <property type="entry name" value="NAD(P)-binding Rossmann-fold domains"/>
    <property type="match status" value="1"/>
</dbReference>
<accession>A0A1I2I6S4</accession>
<dbReference type="CDD" id="cd05327">
    <property type="entry name" value="retinol-DH_like_SDR_c_like"/>
    <property type="match status" value="1"/>
</dbReference>
<dbReference type="EMBL" id="FOOC01000003">
    <property type="protein sequence ID" value="SFF37343.1"/>
    <property type="molecule type" value="Genomic_DNA"/>
</dbReference>
<keyword evidence="3" id="KW-1185">Reference proteome</keyword>
<dbReference type="STRING" id="1076937.SAMN04488120_10335"/>
<protein>
    <submittedName>
        <fullName evidence="2">NAD(P)-dependent dehydrogenase, short-chain alcohol dehydrogenase family</fullName>
    </submittedName>
</protein>
<dbReference type="Gene3D" id="3.40.50.720">
    <property type="entry name" value="NAD(P)-binding Rossmann-like Domain"/>
    <property type="match status" value="1"/>
</dbReference>
<name>A0A1I2I6S4_9GAMM</name>
<dbReference type="AlphaFoldDB" id="A0A1I2I6S4"/>
<organism evidence="2 3">
    <name type="scientific">Fontimonas thermophila</name>
    <dbReference type="NCBI Taxonomy" id="1076937"/>
    <lineage>
        <taxon>Bacteria</taxon>
        <taxon>Pseudomonadati</taxon>
        <taxon>Pseudomonadota</taxon>
        <taxon>Gammaproteobacteria</taxon>
        <taxon>Nevskiales</taxon>
        <taxon>Nevskiaceae</taxon>
        <taxon>Fontimonas</taxon>
    </lineage>
</organism>
<reference evidence="2 3" key="1">
    <citation type="submission" date="2016-10" db="EMBL/GenBank/DDBJ databases">
        <authorList>
            <person name="de Groot N.N."/>
        </authorList>
    </citation>
    <scope>NUCLEOTIDE SEQUENCE [LARGE SCALE GENOMIC DNA]</scope>
    <source>
        <strain evidence="2 3">DSM 23609</strain>
    </source>
</reference>
<dbReference type="Pfam" id="PF00106">
    <property type="entry name" value="adh_short"/>
    <property type="match status" value="1"/>
</dbReference>
<dbReference type="InterPro" id="IPR036291">
    <property type="entry name" value="NAD(P)-bd_dom_sf"/>
</dbReference>
<keyword evidence="1" id="KW-0560">Oxidoreductase</keyword>
<dbReference type="PRINTS" id="PR00081">
    <property type="entry name" value="GDHRDH"/>
</dbReference>
<dbReference type="NCBIfam" id="NF004846">
    <property type="entry name" value="PRK06197.1"/>
    <property type="match status" value="1"/>
</dbReference>
<dbReference type="RefSeq" id="WP_091532002.1">
    <property type="nucleotide sequence ID" value="NZ_FOOC01000003.1"/>
</dbReference>
<dbReference type="InterPro" id="IPR002347">
    <property type="entry name" value="SDR_fam"/>
</dbReference>
<proteinExistence type="predicted"/>
<evidence type="ECO:0000256" key="1">
    <source>
        <dbReference type="ARBA" id="ARBA00023002"/>
    </source>
</evidence>
<gene>
    <name evidence="2" type="ORF">SAMN04488120_10335</name>
</gene>
<evidence type="ECO:0000313" key="3">
    <source>
        <dbReference type="Proteomes" id="UP000199771"/>
    </source>
</evidence>
<dbReference type="PANTHER" id="PTHR43157:SF64">
    <property type="entry name" value="RETINOL DEHYDROGENASE 14"/>
    <property type="match status" value="1"/>
</dbReference>
<evidence type="ECO:0000313" key="2">
    <source>
        <dbReference type="EMBL" id="SFF37343.1"/>
    </source>
</evidence>
<dbReference type="PANTHER" id="PTHR43157">
    <property type="entry name" value="PHOSPHATIDYLINOSITOL-GLYCAN BIOSYNTHESIS CLASS F PROTEIN-RELATED"/>
    <property type="match status" value="1"/>
</dbReference>